<dbReference type="InterPro" id="IPR013801">
    <property type="entry name" value="STAT_TF_DNA-bd"/>
</dbReference>
<dbReference type="PANTHER" id="PTHR11801">
    <property type="entry name" value="SIGNAL TRANSDUCER AND ACTIVATOR OF TRANSCRIPTION"/>
    <property type="match status" value="1"/>
</dbReference>
<comment type="caution">
    <text evidence="16">The sequence shown here is derived from an EMBL/GenBank/DDBJ whole genome shotgun (WGS) entry which is preliminary data.</text>
</comment>
<dbReference type="InterPro" id="IPR013800">
    <property type="entry name" value="STAT_TF_alpha"/>
</dbReference>
<dbReference type="SUPFAM" id="SSF47655">
    <property type="entry name" value="STAT"/>
    <property type="match status" value="1"/>
</dbReference>
<dbReference type="SUPFAM" id="SSF55550">
    <property type="entry name" value="SH2 domain"/>
    <property type="match status" value="1"/>
</dbReference>
<evidence type="ECO:0000256" key="6">
    <source>
        <dbReference type="ARBA" id="ARBA00022999"/>
    </source>
</evidence>
<dbReference type="InterPro" id="IPR036860">
    <property type="entry name" value="SH2_dom_sf"/>
</dbReference>
<dbReference type="AlphaFoldDB" id="A0A151P607"/>
<dbReference type="STRING" id="8496.A0A151P607"/>
<dbReference type="SMART" id="SM00964">
    <property type="entry name" value="STAT_int"/>
    <property type="match status" value="1"/>
</dbReference>
<dbReference type="InterPro" id="IPR015988">
    <property type="entry name" value="STAT_TF_CC"/>
</dbReference>
<dbReference type="Pfam" id="PF00017">
    <property type="entry name" value="SH2"/>
    <property type="match status" value="1"/>
</dbReference>
<keyword evidence="9 13" id="KW-0010">Activator</keyword>
<dbReference type="InterPro" id="IPR048988">
    <property type="entry name" value="STAT_linker"/>
</dbReference>
<dbReference type="Pfam" id="PF01017">
    <property type="entry name" value="STAT_alpha"/>
    <property type="match status" value="1"/>
</dbReference>
<keyword evidence="7 13" id="KW-0805">Transcription regulation</keyword>
<dbReference type="Pfam" id="PF02864">
    <property type="entry name" value="STAT_bind"/>
    <property type="match status" value="1"/>
</dbReference>
<keyword evidence="10 13" id="KW-0804">Transcription</keyword>
<dbReference type="Proteomes" id="UP000050525">
    <property type="component" value="Unassembled WGS sequence"/>
</dbReference>
<dbReference type="Gene3D" id="1.20.1050.20">
    <property type="entry name" value="STAT transcription factor, all-alpha domain"/>
    <property type="match status" value="1"/>
</dbReference>
<dbReference type="Gene3D" id="1.10.238.10">
    <property type="entry name" value="EF-hand"/>
    <property type="match status" value="1"/>
</dbReference>
<dbReference type="Pfam" id="PF02865">
    <property type="entry name" value="STAT_int"/>
    <property type="match status" value="1"/>
</dbReference>
<reference evidence="16 17" key="1">
    <citation type="journal article" date="2012" name="Genome Biol.">
        <title>Sequencing three crocodilian genomes to illuminate the evolution of archosaurs and amniotes.</title>
        <authorList>
            <person name="St John J.A."/>
            <person name="Braun E.L."/>
            <person name="Isberg S.R."/>
            <person name="Miles L.G."/>
            <person name="Chong A.Y."/>
            <person name="Gongora J."/>
            <person name="Dalzell P."/>
            <person name="Moran C."/>
            <person name="Bed'hom B."/>
            <person name="Abzhanov A."/>
            <person name="Burgess S.C."/>
            <person name="Cooksey A.M."/>
            <person name="Castoe T.A."/>
            <person name="Crawford N.G."/>
            <person name="Densmore L.D."/>
            <person name="Drew J.C."/>
            <person name="Edwards S.V."/>
            <person name="Faircloth B.C."/>
            <person name="Fujita M.K."/>
            <person name="Greenwold M.J."/>
            <person name="Hoffmann F.G."/>
            <person name="Howard J.M."/>
            <person name="Iguchi T."/>
            <person name="Janes D.E."/>
            <person name="Khan S.Y."/>
            <person name="Kohno S."/>
            <person name="de Koning A.J."/>
            <person name="Lance S.L."/>
            <person name="McCarthy F.M."/>
            <person name="McCormack J.E."/>
            <person name="Merchant M.E."/>
            <person name="Peterson D.G."/>
            <person name="Pollock D.D."/>
            <person name="Pourmand N."/>
            <person name="Raney B.J."/>
            <person name="Roessler K.A."/>
            <person name="Sanford J.R."/>
            <person name="Sawyer R.H."/>
            <person name="Schmidt C.J."/>
            <person name="Triplett E.W."/>
            <person name="Tuberville T.D."/>
            <person name="Venegas-Anaya M."/>
            <person name="Howard J.T."/>
            <person name="Jarvis E.D."/>
            <person name="Guillette L.J.Jr."/>
            <person name="Glenn T.C."/>
            <person name="Green R.E."/>
            <person name="Ray D.A."/>
        </authorList>
    </citation>
    <scope>NUCLEOTIDE SEQUENCE [LARGE SCALE GENOMIC DNA]</scope>
    <source>
        <strain evidence="16">KSC_2009_1</strain>
    </source>
</reference>
<feature type="coiled-coil region" evidence="14">
    <location>
        <begin position="179"/>
        <end position="209"/>
    </location>
</feature>
<evidence type="ECO:0000256" key="7">
    <source>
        <dbReference type="ARBA" id="ARBA00023015"/>
    </source>
</evidence>
<dbReference type="PROSITE" id="PS50001">
    <property type="entry name" value="SH2"/>
    <property type="match status" value="1"/>
</dbReference>
<dbReference type="CDD" id="cd16852">
    <property type="entry name" value="STAT2_CCD"/>
    <property type="match status" value="1"/>
</dbReference>
<evidence type="ECO:0000256" key="1">
    <source>
        <dbReference type="ARBA" id="ARBA00004123"/>
    </source>
</evidence>
<keyword evidence="8 13" id="KW-0238">DNA-binding</keyword>
<dbReference type="Gene3D" id="3.30.505.10">
    <property type="entry name" value="SH2 domain"/>
    <property type="match status" value="1"/>
</dbReference>
<dbReference type="GO" id="GO:0005634">
    <property type="term" value="C:nucleus"/>
    <property type="evidence" value="ECO:0007669"/>
    <property type="project" value="UniProtKB-SubCell"/>
</dbReference>
<dbReference type="FunFam" id="3.30.505.10:FF:000003">
    <property type="entry name" value="Signal transducer and activator of transcription"/>
    <property type="match status" value="1"/>
</dbReference>
<dbReference type="InterPro" id="IPR008967">
    <property type="entry name" value="p53-like_TF_DNA-bd_sf"/>
</dbReference>
<gene>
    <name evidence="16" type="primary">STAT3</name>
    <name evidence="16" type="ORF">Y1Q_0017135</name>
</gene>
<sequence length="727" mass="82592">MGQAGACTAAVGTELRAQLEPPGAGERGCREHLPPAMAQWQKVQELGSAHLEQVHQLYRSDLLPMEVRHCLAAWIEDQAWQQAAEPGSSQARMLLYALLAKLDEQYGRCSTEADGFVLQHNLRKAKHDLQARYEEFPEELANVITNLLREEKRILSLGLEAQQAGASPTPTPPMETDRQQKIEQRLNEIQESMQDLERSVRHLEELQDTFDFVYKINQAHKRTNPADPELQAQTQQLQAMLNSLDQNRKSVLAKMQTLLGRVETLRDFVLKELAAWRERQRQACLGAPHDTALGSLEAWCTGVAGALFQLLRVLRTLQELRAKVSYQHDPLETEPGLLERRIREQLTSLLRSAFVVEEQPAMPHPSRRQLVLRTNQKFSTCIRLLVKLQDRNQQLVVKMECDKDPPNVKGFRRFNILTSPNKTLVLDERHRKGLVCDFRHVTLKEQKVVGSGKGSKGASEGLLPVTEELHLITFTLDYKYQDVELQLQTSTLPVVVISNVCQASAAWASILWFNLLSPDPKDQLFFQAPPPAPWPVLAEALSWQFMAAAGRGLDHDQLHMLAEKLFGPDASPKSTLPWIQFSKDSPAGFSFWTWLEGILELIHKHLASLWKDGLILGFVSKKRERQLLRRRQTGTFLLRFSESCREGGITFTWVEHGSSDRPEFCSVKPYTKVELESLPLADIIRDYHMLAHENVPENPLKLLYPTQPRDEAFGAYYSDSRKGAPHP</sequence>
<evidence type="ECO:0000256" key="2">
    <source>
        <dbReference type="ARBA" id="ARBA00004496"/>
    </source>
</evidence>
<name>A0A151P607_ALLMI</name>
<evidence type="ECO:0000256" key="3">
    <source>
        <dbReference type="ARBA" id="ARBA00005586"/>
    </source>
</evidence>
<evidence type="ECO:0000313" key="17">
    <source>
        <dbReference type="Proteomes" id="UP000050525"/>
    </source>
</evidence>
<keyword evidence="5 13" id="KW-0597">Phosphoprotein</keyword>
<dbReference type="FunFam" id="1.10.238.10:FF:000012">
    <property type="entry name" value="Signal transducer and activator of transcription"/>
    <property type="match status" value="1"/>
</dbReference>
<dbReference type="Pfam" id="PF21354">
    <property type="entry name" value="STAT_linker"/>
    <property type="match status" value="1"/>
</dbReference>
<evidence type="ECO:0000256" key="11">
    <source>
        <dbReference type="ARBA" id="ARBA00023242"/>
    </source>
</evidence>
<comment type="similarity">
    <text evidence="3 13">Belongs to the transcription factor STAT family.</text>
</comment>
<feature type="domain" description="SH2" evidence="15">
    <location>
        <begin position="610"/>
        <end position="706"/>
    </location>
</feature>
<dbReference type="InterPro" id="IPR000980">
    <property type="entry name" value="SH2"/>
</dbReference>
<evidence type="ECO:0000256" key="10">
    <source>
        <dbReference type="ARBA" id="ARBA00023163"/>
    </source>
</evidence>
<dbReference type="InterPro" id="IPR001217">
    <property type="entry name" value="STAT"/>
</dbReference>
<evidence type="ECO:0000313" key="16">
    <source>
        <dbReference type="EMBL" id="KYO44492.1"/>
    </source>
</evidence>
<dbReference type="Gene3D" id="1.10.532.10">
    <property type="entry name" value="STAT transcription factor, N-terminal domain"/>
    <property type="match status" value="1"/>
</dbReference>
<proteinExistence type="inferred from homology"/>
<organism evidence="16 17">
    <name type="scientific">Alligator mississippiensis</name>
    <name type="common">American alligator</name>
    <dbReference type="NCBI Taxonomy" id="8496"/>
    <lineage>
        <taxon>Eukaryota</taxon>
        <taxon>Metazoa</taxon>
        <taxon>Chordata</taxon>
        <taxon>Craniata</taxon>
        <taxon>Vertebrata</taxon>
        <taxon>Euteleostomi</taxon>
        <taxon>Archelosauria</taxon>
        <taxon>Archosauria</taxon>
        <taxon>Crocodylia</taxon>
        <taxon>Alligatoridae</taxon>
        <taxon>Alligatorinae</taxon>
        <taxon>Alligator</taxon>
    </lineage>
</organism>
<evidence type="ECO:0000259" key="15">
    <source>
        <dbReference type="PROSITE" id="PS50001"/>
    </source>
</evidence>
<dbReference type="InterPro" id="IPR013799">
    <property type="entry name" value="STAT_TF_prot_interaction"/>
</dbReference>
<protein>
    <recommendedName>
        <fullName evidence="13">Signal transducer and activator of transcription</fullName>
    </recommendedName>
</protein>
<accession>A0A151P607</accession>
<evidence type="ECO:0000256" key="12">
    <source>
        <dbReference type="PROSITE-ProRule" id="PRU00191"/>
    </source>
</evidence>
<dbReference type="Gene3D" id="2.60.40.630">
    <property type="entry name" value="STAT transcription factor, DNA-binding domain"/>
    <property type="match status" value="1"/>
</dbReference>
<dbReference type="CDD" id="cd16846">
    <property type="entry name" value="STAT2_DBD"/>
    <property type="match status" value="1"/>
</dbReference>
<dbReference type="GO" id="GO:0005737">
    <property type="term" value="C:cytoplasm"/>
    <property type="evidence" value="ECO:0007669"/>
    <property type="project" value="UniProtKB-SubCell"/>
</dbReference>
<keyword evidence="6 12" id="KW-0727">SH2 domain</keyword>
<dbReference type="GO" id="GO:0003677">
    <property type="term" value="F:DNA binding"/>
    <property type="evidence" value="ECO:0007669"/>
    <property type="project" value="UniProtKB-KW"/>
</dbReference>
<keyword evidence="11 13" id="KW-0539">Nucleus</keyword>
<dbReference type="SUPFAM" id="SSF48092">
    <property type="entry name" value="Transcription factor STAT-4 N-domain"/>
    <property type="match status" value="1"/>
</dbReference>
<dbReference type="GO" id="GO:0003700">
    <property type="term" value="F:DNA-binding transcription factor activity"/>
    <property type="evidence" value="ECO:0007669"/>
    <property type="project" value="InterPro"/>
</dbReference>
<evidence type="ECO:0000256" key="4">
    <source>
        <dbReference type="ARBA" id="ARBA00022490"/>
    </source>
</evidence>
<evidence type="ECO:0000256" key="14">
    <source>
        <dbReference type="SAM" id="Coils"/>
    </source>
</evidence>
<dbReference type="InterPro" id="IPR036535">
    <property type="entry name" value="STAT_N_sf"/>
</dbReference>
<keyword evidence="4 13" id="KW-0963">Cytoplasm</keyword>
<dbReference type="SUPFAM" id="SSF49417">
    <property type="entry name" value="p53-like transcription factors"/>
    <property type="match status" value="1"/>
</dbReference>
<evidence type="ECO:0000256" key="9">
    <source>
        <dbReference type="ARBA" id="ARBA00023159"/>
    </source>
</evidence>
<dbReference type="EMBL" id="AKHW03000762">
    <property type="protein sequence ID" value="KYO44492.1"/>
    <property type="molecule type" value="Genomic_DNA"/>
</dbReference>
<evidence type="ECO:0000256" key="5">
    <source>
        <dbReference type="ARBA" id="ARBA00022553"/>
    </source>
</evidence>
<comment type="subcellular location">
    <subcellularLocation>
        <location evidence="2 13">Cytoplasm</location>
    </subcellularLocation>
    <subcellularLocation>
        <location evidence="1 13">Nucleus</location>
    </subcellularLocation>
</comment>
<dbReference type="FunFam" id="2.60.40.630:FF:000004">
    <property type="entry name" value="Signal transducer and activator of transcription"/>
    <property type="match status" value="1"/>
</dbReference>
<evidence type="ECO:0000256" key="8">
    <source>
        <dbReference type="ARBA" id="ARBA00023125"/>
    </source>
</evidence>
<keyword evidence="17" id="KW-1185">Reference proteome</keyword>
<keyword evidence="14" id="KW-0175">Coiled coil</keyword>
<dbReference type="GO" id="GO:0019221">
    <property type="term" value="P:cytokine-mediated signaling pathway"/>
    <property type="evidence" value="ECO:0007669"/>
    <property type="project" value="UniProtKB-ARBA"/>
</dbReference>
<dbReference type="FunFam" id="1.20.1050.20:FF:000001">
    <property type="entry name" value="Signal transducer and activator of transcription"/>
    <property type="match status" value="1"/>
</dbReference>
<evidence type="ECO:0000256" key="13">
    <source>
        <dbReference type="RuleBase" id="RU046415"/>
    </source>
</evidence>
<dbReference type="eggNOG" id="KOG3667">
    <property type="taxonomic scope" value="Eukaryota"/>
</dbReference>
<dbReference type="InterPro" id="IPR012345">
    <property type="entry name" value="STAT_TF_DNA-bd_N"/>
</dbReference>